<protein>
    <submittedName>
        <fullName evidence="7">MFS transporter</fullName>
    </submittedName>
</protein>
<evidence type="ECO:0000256" key="4">
    <source>
        <dbReference type="ARBA" id="ARBA00023136"/>
    </source>
</evidence>
<dbReference type="InterPro" id="IPR011701">
    <property type="entry name" value="MFS"/>
</dbReference>
<feature type="transmembrane region" description="Helical" evidence="5">
    <location>
        <begin position="169"/>
        <end position="190"/>
    </location>
</feature>
<dbReference type="PANTHER" id="PTHR23501:SF194">
    <property type="entry name" value="EFFLUX PUMP ANTIBIOTIC RESISTANCE PROTEIN"/>
    <property type="match status" value="1"/>
</dbReference>
<dbReference type="Gene3D" id="1.20.1250.20">
    <property type="entry name" value="MFS general substrate transporter like domains"/>
    <property type="match status" value="2"/>
</dbReference>
<evidence type="ECO:0000313" key="7">
    <source>
        <dbReference type="EMBL" id="AWD32845.1"/>
    </source>
</evidence>
<keyword evidence="3 5" id="KW-1133">Transmembrane helix</keyword>
<dbReference type="AlphaFoldDB" id="A0A2U8BR79"/>
<dbReference type="KEGG" id="fso:Fsol_00030"/>
<dbReference type="GO" id="GO:0022857">
    <property type="term" value="F:transmembrane transporter activity"/>
    <property type="evidence" value="ECO:0007669"/>
    <property type="project" value="InterPro"/>
</dbReference>
<keyword evidence="8" id="KW-1185">Reference proteome</keyword>
<feature type="transmembrane region" description="Helical" evidence="5">
    <location>
        <begin position="341"/>
        <end position="366"/>
    </location>
</feature>
<reference evidence="7 8" key="1">
    <citation type="journal article" date="2018" name="Genome Biol. Evol.">
        <title>The Genome Sequence of "Candidatus Fokinia solitaria": Insights on Reductive Evolution in Rickettsiales.</title>
        <authorList>
            <person name="Floriano A.M."/>
            <person name="Castelli M."/>
            <person name="Krenek S."/>
            <person name="Berendonk T.U."/>
            <person name="Bazzocchi C."/>
            <person name="Petroni G."/>
            <person name="Sassera D."/>
        </authorList>
    </citation>
    <scope>NUCLEOTIDE SEQUENCE [LARGE SCALE GENOMIC DNA]</scope>
    <source>
        <strain evidence="7">Rio ETE_ALG 3VII</strain>
    </source>
</reference>
<keyword evidence="4 5" id="KW-0472">Membrane</keyword>
<dbReference type="EMBL" id="CP025989">
    <property type="protein sequence ID" value="AWD32845.1"/>
    <property type="molecule type" value="Genomic_DNA"/>
</dbReference>
<feature type="transmembrane region" description="Helical" evidence="5">
    <location>
        <begin position="211"/>
        <end position="229"/>
    </location>
</feature>
<feature type="domain" description="Major facilitator superfamily (MFS) profile" evidence="6">
    <location>
        <begin position="11"/>
        <end position="410"/>
    </location>
</feature>
<dbReference type="SUPFAM" id="SSF103473">
    <property type="entry name" value="MFS general substrate transporter"/>
    <property type="match status" value="1"/>
</dbReference>
<feature type="transmembrane region" description="Helical" evidence="5">
    <location>
        <begin position="386"/>
        <end position="405"/>
    </location>
</feature>
<sequence>MQNASSRFLKALFIWGIGCFFYFYQFIGRIIPSITSEQLMHDLNLSASAFAVSSSSWYIAYAIAQLPLGLLLDVYNPKRVMSLSCLIIALGSYVVAVSHSYHVLALGRVLMGIGSSGALISTMKISRLLFSPAMFPVASSTTIAIGVLAPIFCNLFASDTIAIIGWRMSFLYTAILGIVLSFIMALFVQTPASDNEKKSAMCGKVLKNPELIAIGVIALILYSIVSAIGDMWGATFFTVVFDISPMSGQFVNIMIYIGYSIGCFLIGWIVNKIDSIYLVHFISSAAIAVILGCLSFCSFDIDLVSASLLMFFIGILASSKVLTFTQSVLIADKSSTGTAIALVNCMTMLGGTLCQSGIGIIMDMTWNGAVSENGRRIYAVKDYKAGLSFIFLLFILSACLSLYFLKKNNRNRKVS</sequence>
<gene>
    <name evidence="7" type="ORF">Fsol_00030</name>
</gene>
<feature type="transmembrane region" description="Helical" evidence="5">
    <location>
        <begin position="12"/>
        <end position="31"/>
    </location>
</feature>
<dbReference type="Pfam" id="PF07690">
    <property type="entry name" value="MFS_1"/>
    <property type="match status" value="1"/>
</dbReference>
<dbReference type="Proteomes" id="UP000244519">
    <property type="component" value="Chromosome"/>
</dbReference>
<keyword evidence="2 5" id="KW-0812">Transmembrane</keyword>
<dbReference type="PANTHER" id="PTHR23501">
    <property type="entry name" value="MAJOR FACILITATOR SUPERFAMILY"/>
    <property type="match status" value="1"/>
</dbReference>
<feature type="transmembrane region" description="Helical" evidence="5">
    <location>
        <begin position="103"/>
        <end position="121"/>
    </location>
</feature>
<comment type="subcellular location">
    <subcellularLocation>
        <location evidence="1">Cell inner membrane</location>
        <topology evidence="1">Multi-pass membrane protein</topology>
    </subcellularLocation>
</comment>
<accession>A0A2U8BR79</accession>
<feature type="transmembrane region" description="Helical" evidence="5">
    <location>
        <begin position="307"/>
        <end position="329"/>
    </location>
</feature>
<dbReference type="GO" id="GO:0005886">
    <property type="term" value="C:plasma membrane"/>
    <property type="evidence" value="ECO:0007669"/>
    <property type="project" value="UniProtKB-SubCell"/>
</dbReference>
<evidence type="ECO:0000256" key="3">
    <source>
        <dbReference type="ARBA" id="ARBA00022989"/>
    </source>
</evidence>
<dbReference type="InterPro" id="IPR036259">
    <property type="entry name" value="MFS_trans_sf"/>
</dbReference>
<evidence type="ECO:0000313" key="8">
    <source>
        <dbReference type="Proteomes" id="UP000244519"/>
    </source>
</evidence>
<feature type="transmembrane region" description="Helical" evidence="5">
    <location>
        <begin position="43"/>
        <end position="68"/>
    </location>
</feature>
<organism evidence="7 8">
    <name type="scientific">Candidatus Fokinia solitaria</name>
    <dbReference type="NCBI Taxonomy" id="1802984"/>
    <lineage>
        <taxon>Bacteria</taxon>
        <taxon>Pseudomonadati</taxon>
        <taxon>Pseudomonadota</taxon>
        <taxon>Alphaproteobacteria</taxon>
        <taxon>Rickettsiales</taxon>
        <taxon>Candidatus Midichloriaceae</taxon>
        <taxon>Candidatus Fokinia</taxon>
    </lineage>
</organism>
<dbReference type="InterPro" id="IPR020846">
    <property type="entry name" value="MFS_dom"/>
</dbReference>
<dbReference type="OrthoDB" id="272777at2"/>
<feature type="transmembrane region" description="Helical" evidence="5">
    <location>
        <begin position="249"/>
        <end position="270"/>
    </location>
</feature>
<feature type="transmembrane region" description="Helical" evidence="5">
    <location>
        <begin position="133"/>
        <end position="157"/>
    </location>
</feature>
<evidence type="ECO:0000256" key="1">
    <source>
        <dbReference type="ARBA" id="ARBA00004429"/>
    </source>
</evidence>
<evidence type="ECO:0000259" key="6">
    <source>
        <dbReference type="PROSITE" id="PS50850"/>
    </source>
</evidence>
<feature type="transmembrane region" description="Helical" evidence="5">
    <location>
        <begin position="277"/>
        <end position="301"/>
    </location>
</feature>
<evidence type="ECO:0000256" key="2">
    <source>
        <dbReference type="ARBA" id="ARBA00022692"/>
    </source>
</evidence>
<name>A0A2U8BR79_9RICK</name>
<feature type="transmembrane region" description="Helical" evidence="5">
    <location>
        <begin position="80"/>
        <end position="97"/>
    </location>
</feature>
<proteinExistence type="predicted"/>
<dbReference type="PROSITE" id="PS50850">
    <property type="entry name" value="MFS"/>
    <property type="match status" value="1"/>
</dbReference>
<dbReference type="RefSeq" id="WP_108672895.1">
    <property type="nucleotide sequence ID" value="NZ_CP025989.1"/>
</dbReference>
<evidence type="ECO:0000256" key="5">
    <source>
        <dbReference type="SAM" id="Phobius"/>
    </source>
</evidence>